<dbReference type="SUPFAM" id="SSF53335">
    <property type="entry name" value="S-adenosyl-L-methionine-dependent methyltransferases"/>
    <property type="match status" value="1"/>
</dbReference>
<reference evidence="1 2" key="1">
    <citation type="submission" date="2016-10" db="EMBL/GenBank/DDBJ databases">
        <title>Evaluation of Human, Veterinary and Environmental Mycobacterium chelonae Isolates by Core Genome Phylogenomic Analysis, Targeted Gene Comparison, and Anti-microbial Susceptibility Patterns: A Tale of Mistaken Identities.</title>
        <authorList>
            <person name="Fogelson S.B."/>
            <person name="Camus A.C."/>
            <person name="Lorenz W."/>
            <person name="Vasireddy R."/>
            <person name="Vasireddy S."/>
            <person name="Smith T."/>
            <person name="Brown-Elliott B.A."/>
            <person name="Wallace R.J.Jr."/>
            <person name="Hasan N.A."/>
            <person name="Reischl U."/>
            <person name="Sanchez S."/>
        </authorList>
    </citation>
    <scope>NUCLEOTIDE SEQUENCE [LARGE SCALE GENOMIC DNA]</scope>
    <source>
        <strain evidence="1 2">15515</strain>
    </source>
</reference>
<name>A0A1S1LFY8_MYCCH</name>
<dbReference type="Proteomes" id="UP000180043">
    <property type="component" value="Unassembled WGS sequence"/>
</dbReference>
<dbReference type="CDD" id="cd02440">
    <property type="entry name" value="AdoMet_MTases"/>
    <property type="match status" value="1"/>
</dbReference>
<accession>A0A1S1LFY8</accession>
<evidence type="ECO:0000313" key="2">
    <source>
        <dbReference type="Proteomes" id="UP000180043"/>
    </source>
</evidence>
<dbReference type="InterPro" id="IPR029063">
    <property type="entry name" value="SAM-dependent_MTases_sf"/>
</dbReference>
<dbReference type="Gene3D" id="3.40.50.150">
    <property type="entry name" value="Vaccinia Virus protein VP39"/>
    <property type="match status" value="1"/>
</dbReference>
<dbReference type="PANTHER" id="PTHR43591">
    <property type="entry name" value="METHYLTRANSFERASE"/>
    <property type="match status" value="1"/>
</dbReference>
<dbReference type="AlphaFoldDB" id="A0A1S1LFY8"/>
<protein>
    <submittedName>
        <fullName evidence="1">Uncharacterized protein</fullName>
    </submittedName>
</protein>
<proteinExistence type="predicted"/>
<sequence>MAVFKTGKDDINRLQVIQEAMDQFTQEVITAVSPAGGRSLEIGAGAGSIARWLARRDPQGTVEAIDIDTSLLQEDLPENLAVTKADISESDYPASSFDLIHARFVLSHLPDRNDLVNRISGWLRPGGHLVITDPYQLPPNTSPHAVVQKVFGAYVRFVESSGMSLEWVRSVPSLLASAGLEDVNHHGRTTFLGGGEADRWAPLIEPVAEQLLAQGIVQQDLDDFFAALQNPAILDIPQIIITVTGRKP</sequence>
<comment type="caution">
    <text evidence="1">The sequence shown here is derived from an EMBL/GenBank/DDBJ whole genome shotgun (WGS) entry which is preliminary data.</text>
</comment>
<organism evidence="1 2">
    <name type="scientific">Mycobacteroides chelonae</name>
    <name type="common">Mycobacterium chelonae</name>
    <dbReference type="NCBI Taxonomy" id="1774"/>
    <lineage>
        <taxon>Bacteria</taxon>
        <taxon>Bacillati</taxon>
        <taxon>Actinomycetota</taxon>
        <taxon>Actinomycetes</taxon>
        <taxon>Mycobacteriales</taxon>
        <taxon>Mycobacteriaceae</taxon>
        <taxon>Mycobacteroides</taxon>
    </lineage>
</organism>
<dbReference type="RefSeq" id="WP_070947848.1">
    <property type="nucleotide sequence ID" value="NZ_MLIQ01000042.1"/>
</dbReference>
<dbReference type="Pfam" id="PF13489">
    <property type="entry name" value="Methyltransf_23"/>
    <property type="match status" value="1"/>
</dbReference>
<gene>
    <name evidence="1" type="ORF">BKG82_26610</name>
</gene>
<dbReference type="EMBL" id="MLIQ01000042">
    <property type="protein sequence ID" value="OHU47230.1"/>
    <property type="molecule type" value="Genomic_DNA"/>
</dbReference>
<evidence type="ECO:0000313" key="1">
    <source>
        <dbReference type="EMBL" id="OHU47230.1"/>
    </source>
</evidence>